<name>A0A1G7FX46_9FLAO</name>
<organism evidence="1 2">
    <name type="scientific">Pricia antarctica</name>
    <dbReference type="NCBI Taxonomy" id="641691"/>
    <lineage>
        <taxon>Bacteria</taxon>
        <taxon>Pseudomonadati</taxon>
        <taxon>Bacteroidota</taxon>
        <taxon>Flavobacteriia</taxon>
        <taxon>Flavobacteriales</taxon>
        <taxon>Flavobacteriaceae</taxon>
        <taxon>Pricia</taxon>
    </lineage>
</organism>
<dbReference type="STRING" id="641691.SAMN05421636_107319"/>
<sequence length="70" mass="8195">MIYIKFSQSNILLKVQIKDGMNKIYTPLNSFDIPFLYLLDESIKTPGYVSYQVSCFRKYIVTDWLSNECG</sequence>
<proteinExistence type="predicted"/>
<gene>
    <name evidence="1" type="ORF">SAMN05421636_107319</name>
</gene>
<dbReference type="Proteomes" id="UP000199109">
    <property type="component" value="Unassembled WGS sequence"/>
</dbReference>
<evidence type="ECO:0000313" key="2">
    <source>
        <dbReference type="Proteomes" id="UP000199109"/>
    </source>
</evidence>
<protein>
    <submittedName>
        <fullName evidence="1">Uncharacterized protein</fullName>
    </submittedName>
</protein>
<dbReference type="AlphaFoldDB" id="A0A1G7FX46"/>
<reference evidence="1 2" key="1">
    <citation type="submission" date="2016-10" db="EMBL/GenBank/DDBJ databases">
        <authorList>
            <person name="de Groot N.N."/>
        </authorList>
    </citation>
    <scope>NUCLEOTIDE SEQUENCE [LARGE SCALE GENOMIC DNA]</scope>
    <source>
        <strain evidence="1 2">DSM 23421</strain>
    </source>
</reference>
<evidence type="ECO:0000313" key="1">
    <source>
        <dbReference type="EMBL" id="SDE80463.1"/>
    </source>
</evidence>
<accession>A0A1G7FX46</accession>
<dbReference type="EMBL" id="FNAO01000007">
    <property type="protein sequence ID" value="SDE80463.1"/>
    <property type="molecule type" value="Genomic_DNA"/>
</dbReference>
<keyword evidence="2" id="KW-1185">Reference proteome</keyword>